<accession>D6SPR1</accession>
<dbReference type="Proteomes" id="UP000005496">
    <property type="component" value="Unassembled WGS sequence"/>
</dbReference>
<dbReference type="EMBL" id="ACJN02000002">
    <property type="protein sequence ID" value="EFI34737.1"/>
    <property type="molecule type" value="Genomic_DNA"/>
</dbReference>
<keyword evidence="3" id="KW-1185">Reference proteome</keyword>
<keyword evidence="1" id="KW-0472">Membrane</keyword>
<evidence type="ECO:0000313" key="3">
    <source>
        <dbReference type="Proteomes" id="UP000005496"/>
    </source>
</evidence>
<keyword evidence="1" id="KW-1133">Transmembrane helix</keyword>
<organism evidence="2 3">
    <name type="scientific">Desulfonatronospira thiodismutans ASO3-1</name>
    <dbReference type="NCBI Taxonomy" id="555779"/>
    <lineage>
        <taxon>Bacteria</taxon>
        <taxon>Pseudomonadati</taxon>
        <taxon>Thermodesulfobacteriota</taxon>
        <taxon>Desulfovibrionia</taxon>
        <taxon>Desulfovibrionales</taxon>
        <taxon>Desulfonatronovibrionaceae</taxon>
        <taxon>Desulfonatronospira</taxon>
    </lineage>
</organism>
<keyword evidence="1" id="KW-0812">Transmembrane</keyword>
<protein>
    <submittedName>
        <fullName evidence="2">Uncharacterized protein</fullName>
    </submittedName>
</protein>
<gene>
    <name evidence="2" type="ORF">Dthio_PD2110</name>
</gene>
<proteinExistence type="predicted"/>
<reference evidence="2" key="1">
    <citation type="submission" date="2010-05" db="EMBL/GenBank/DDBJ databases">
        <title>The draft genome of Desulfonatronospira thiodismutans ASO3-1.</title>
        <authorList>
            <consortium name="US DOE Joint Genome Institute (JGI-PGF)"/>
            <person name="Lucas S."/>
            <person name="Copeland A."/>
            <person name="Lapidus A."/>
            <person name="Cheng J.-F."/>
            <person name="Bruce D."/>
            <person name="Goodwin L."/>
            <person name="Pitluck S."/>
            <person name="Chertkov O."/>
            <person name="Brettin T."/>
            <person name="Detter J.C."/>
            <person name="Han C."/>
            <person name="Land M.L."/>
            <person name="Hauser L."/>
            <person name="Kyrpides N."/>
            <person name="Mikhailova N."/>
            <person name="Muyzer G."/>
            <person name="Woyke T."/>
        </authorList>
    </citation>
    <scope>NUCLEOTIDE SEQUENCE [LARGE SCALE GENOMIC DNA]</scope>
    <source>
        <strain evidence="2">ASO3-1</strain>
    </source>
</reference>
<sequence>MSNRSLGYYLFLIGLLLLIAFPFLYFLQMLPAGSPAFYILVLILIFTLAAGYQDLKKIFRR</sequence>
<evidence type="ECO:0000313" key="2">
    <source>
        <dbReference type="EMBL" id="EFI34737.1"/>
    </source>
</evidence>
<feature type="transmembrane region" description="Helical" evidence="1">
    <location>
        <begin position="7"/>
        <end position="30"/>
    </location>
</feature>
<comment type="caution">
    <text evidence="2">The sequence shown here is derived from an EMBL/GenBank/DDBJ whole genome shotgun (WGS) entry which is preliminary data.</text>
</comment>
<feature type="transmembrane region" description="Helical" evidence="1">
    <location>
        <begin position="36"/>
        <end position="55"/>
    </location>
</feature>
<dbReference type="AlphaFoldDB" id="D6SPR1"/>
<name>D6SPR1_9BACT</name>
<evidence type="ECO:0000256" key="1">
    <source>
        <dbReference type="SAM" id="Phobius"/>
    </source>
</evidence>